<keyword evidence="9" id="KW-1185">Reference proteome</keyword>
<dbReference type="PANTHER" id="PTHR43133:SF8">
    <property type="entry name" value="RNA POLYMERASE SIGMA FACTOR HI_1459-RELATED"/>
    <property type="match status" value="1"/>
</dbReference>
<evidence type="ECO:0000259" key="6">
    <source>
        <dbReference type="Pfam" id="PF04542"/>
    </source>
</evidence>
<feature type="domain" description="RNA polymerase sigma factor 70 region 4 type 2" evidence="7">
    <location>
        <begin position="118"/>
        <end position="166"/>
    </location>
</feature>
<evidence type="ECO:0000256" key="5">
    <source>
        <dbReference type="ARBA" id="ARBA00023163"/>
    </source>
</evidence>
<dbReference type="InterPro" id="IPR036388">
    <property type="entry name" value="WH-like_DNA-bd_sf"/>
</dbReference>
<dbReference type="InterPro" id="IPR039425">
    <property type="entry name" value="RNA_pol_sigma-70-like"/>
</dbReference>
<reference evidence="9" key="1">
    <citation type="journal article" date="2019" name="Int. J. Syst. Evol. Microbiol.">
        <title>The Global Catalogue of Microorganisms (GCM) 10K type strain sequencing project: providing services to taxonomists for standard genome sequencing and annotation.</title>
        <authorList>
            <consortium name="The Broad Institute Genomics Platform"/>
            <consortium name="The Broad Institute Genome Sequencing Center for Infectious Disease"/>
            <person name="Wu L."/>
            <person name="Ma J."/>
        </authorList>
    </citation>
    <scope>NUCLEOTIDE SEQUENCE [LARGE SCALE GENOMIC DNA]</scope>
    <source>
        <strain evidence="9">JCM 3369</strain>
    </source>
</reference>
<dbReference type="PANTHER" id="PTHR43133">
    <property type="entry name" value="RNA POLYMERASE ECF-TYPE SIGMA FACTO"/>
    <property type="match status" value="1"/>
</dbReference>
<evidence type="ECO:0000256" key="1">
    <source>
        <dbReference type="ARBA" id="ARBA00010641"/>
    </source>
</evidence>
<comment type="similarity">
    <text evidence="1">Belongs to the sigma-70 factor family. ECF subfamily.</text>
</comment>
<protein>
    <submittedName>
        <fullName evidence="8">RNA polymerase sigma factor</fullName>
    </submittedName>
</protein>
<dbReference type="InterPro" id="IPR013249">
    <property type="entry name" value="RNA_pol_sigma70_r4_t2"/>
</dbReference>
<dbReference type="Pfam" id="PF08281">
    <property type="entry name" value="Sigma70_r4_2"/>
    <property type="match status" value="1"/>
</dbReference>
<dbReference type="EMBL" id="JBHSXS010000056">
    <property type="protein sequence ID" value="MFC6886598.1"/>
    <property type="molecule type" value="Genomic_DNA"/>
</dbReference>
<dbReference type="Proteomes" id="UP001596380">
    <property type="component" value="Unassembled WGS sequence"/>
</dbReference>
<organism evidence="8 9">
    <name type="scientific">Actinomadura yumaensis</name>
    <dbReference type="NCBI Taxonomy" id="111807"/>
    <lineage>
        <taxon>Bacteria</taxon>
        <taxon>Bacillati</taxon>
        <taxon>Actinomycetota</taxon>
        <taxon>Actinomycetes</taxon>
        <taxon>Streptosporangiales</taxon>
        <taxon>Thermomonosporaceae</taxon>
        <taxon>Actinomadura</taxon>
    </lineage>
</organism>
<evidence type="ECO:0000256" key="3">
    <source>
        <dbReference type="ARBA" id="ARBA00023082"/>
    </source>
</evidence>
<dbReference type="InterPro" id="IPR013325">
    <property type="entry name" value="RNA_pol_sigma_r2"/>
</dbReference>
<sequence length="191" mass="21038">MSSGSTGDQEDEETWFTSIYRRHYPSVLGYALAHDRRDVAEDIANETFLTAWRKLGSVPADDPLPWLLGVARRHRLKLRAAGRRHDSIADRVVRLADERDATAWDTGSLVAERDVGLAAFAALPDRDAEILILTAWYGLGPARAAVVLGCSTATFFVRLHRARRRLACALDDHAVPGALAVVGESLEGQHR</sequence>
<comment type="caution">
    <text evidence="8">The sequence shown here is derived from an EMBL/GenBank/DDBJ whole genome shotgun (WGS) entry which is preliminary data.</text>
</comment>
<feature type="domain" description="RNA polymerase sigma-70 region 2" evidence="6">
    <location>
        <begin position="19"/>
        <end position="77"/>
    </location>
</feature>
<dbReference type="SUPFAM" id="SSF88946">
    <property type="entry name" value="Sigma2 domain of RNA polymerase sigma factors"/>
    <property type="match status" value="1"/>
</dbReference>
<keyword evidence="5" id="KW-0804">Transcription</keyword>
<evidence type="ECO:0000256" key="2">
    <source>
        <dbReference type="ARBA" id="ARBA00023015"/>
    </source>
</evidence>
<evidence type="ECO:0000313" key="8">
    <source>
        <dbReference type="EMBL" id="MFC6886598.1"/>
    </source>
</evidence>
<keyword evidence="3" id="KW-0731">Sigma factor</keyword>
<keyword evidence="4" id="KW-0238">DNA-binding</keyword>
<keyword evidence="2" id="KW-0805">Transcription regulation</keyword>
<evidence type="ECO:0000313" key="9">
    <source>
        <dbReference type="Proteomes" id="UP001596380"/>
    </source>
</evidence>
<dbReference type="Pfam" id="PF04542">
    <property type="entry name" value="Sigma70_r2"/>
    <property type="match status" value="1"/>
</dbReference>
<dbReference type="Gene3D" id="1.10.10.10">
    <property type="entry name" value="Winged helix-like DNA-binding domain superfamily/Winged helix DNA-binding domain"/>
    <property type="match status" value="1"/>
</dbReference>
<evidence type="ECO:0000256" key="4">
    <source>
        <dbReference type="ARBA" id="ARBA00023125"/>
    </source>
</evidence>
<name>A0ABW2D145_9ACTN</name>
<dbReference type="RefSeq" id="WP_160822249.1">
    <property type="nucleotide sequence ID" value="NZ_JBHSXE010000001.1"/>
</dbReference>
<evidence type="ECO:0000259" key="7">
    <source>
        <dbReference type="Pfam" id="PF08281"/>
    </source>
</evidence>
<accession>A0ABW2D145</accession>
<gene>
    <name evidence="8" type="ORF">ACFQKB_43035</name>
</gene>
<proteinExistence type="inferred from homology"/>
<dbReference type="InterPro" id="IPR013324">
    <property type="entry name" value="RNA_pol_sigma_r3/r4-like"/>
</dbReference>
<dbReference type="InterPro" id="IPR007627">
    <property type="entry name" value="RNA_pol_sigma70_r2"/>
</dbReference>
<dbReference type="SUPFAM" id="SSF88659">
    <property type="entry name" value="Sigma3 and sigma4 domains of RNA polymerase sigma factors"/>
    <property type="match status" value="1"/>
</dbReference>
<dbReference type="Gene3D" id="1.10.1740.10">
    <property type="match status" value="1"/>
</dbReference>